<evidence type="ECO:0000256" key="2">
    <source>
        <dbReference type="ARBA" id="ARBA00022723"/>
    </source>
</evidence>
<dbReference type="CDD" id="cd00067">
    <property type="entry name" value="GAL4"/>
    <property type="match status" value="1"/>
</dbReference>
<evidence type="ECO:0000256" key="6">
    <source>
        <dbReference type="ARBA" id="ARBA00023163"/>
    </source>
</evidence>
<dbReference type="SMART" id="SM00066">
    <property type="entry name" value="GAL4"/>
    <property type="match status" value="1"/>
</dbReference>
<dbReference type="EMBL" id="JAJGCB010000002">
    <property type="protein sequence ID" value="KAJ8994499.1"/>
    <property type="molecule type" value="Genomic_DNA"/>
</dbReference>
<dbReference type="InterPro" id="IPR001138">
    <property type="entry name" value="Zn2Cys6_DnaBD"/>
</dbReference>
<dbReference type="PROSITE" id="PS50048">
    <property type="entry name" value="ZN2_CY6_FUNGAL_2"/>
    <property type="match status" value="1"/>
</dbReference>
<keyword evidence="7" id="KW-0539">Nucleus</keyword>
<dbReference type="AlphaFoldDB" id="A0AAN6IX34"/>
<keyword evidence="4" id="KW-0805">Transcription regulation</keyword>
<comment type="subcellular location">
    <subcellularLocation>
        <location evidence="1">Nucleus</location>
    </subcellularLocation>
</comment>
<proteinExistence type="predicted"/>
<dbReference type="PANTHER" id="PTHR31313">
    <property type="entry name" value="TY1 ENHANCER ACTIVATOR"/>
    <property type="match status" value="1"/>
</dbReference>
<feature type="domain" description="Zn(2)-C6 fungal-type" evidence="9">
    <location>
        <begin position="48"/>
        <end position="77"/>
    </location>
</feature>
<dbReference type="InterPro" id="IPR036864">
    <property type="entry name" value="Zn2-C6_fun-type_DNA-bd_sf"/>
</dbReference>
<feature type="region of interest" description="Disordered" evidence="8">
    <location>
        <begin position="156"/>
        <end position="176"/>
    </location>
</feature>
<evidence type="ECO:0000256" key="8">
    <source>
        <dbReference type="SAM" id="MobiDB-lite"/>
    </source>
</evidence>
<dbReference type="Proteomes" id="UP001161757">
    <property type="component" value="Unassembled WGS sequence"/>
</dbReference>
<dbReference type="GO" id="GO:0008270">
    <property type="term" value="F:zinc ion binding"/>
    <property type="evidence" value="ECO:0007669"/>
    <property type="project" value="InterPro"/>
</dbReference>
<evidence type="ECO:0000313" key="11">
    <source>
        <dbReference type="Proteomes" id="UP001161757"/>
    </source>
</evidence>
<keyword evidence="5" id="KW-0238">DNA-binding</keyword>
<organism evidence="10 11">
    <name type="scientific">Exophiala dermatitidis</name>
    <name type="common">Black yeast-like fungus</name>
    <name type="synonym">Wangiella dermatitidis</name>
    <dbReference type="NCBI Taxonomy" id="5970"/>
    <lineage>
        <taxon>Eukaryota</taxon>
        <taxon>Fungi</taxon>
        <taxon>Dikarya</taxon>
        <taxon>Ascomycota</taxon>
        <taxon>Pezizomycotina</taxon>
        <taxon>Eurotiomycetes</taxon>
        <taxon>Chaetothyriomycetidae</taxon>
        <taxon>Chaetothyriales</taxon>
        <taxon>Herpotrichiellaceae</taxon>
        <taxon>Exophiala</taxon>
    </lineage>
</organism>
<comment type="caution">
    <text evidence="10">The sequence shown here is derived from an EMBL/GenBank/DDBJ whole genome shotgun (WGS) entry which is preliminary data.</text>
</comment>
<evidence type="ECO:0000256" key="3">
    <source>
        <dbReference type="ARBA" id="ARBA00022833"/>
    </source>
</evidence>
<name>A0AAN6IX34_EXODE</name>
<dbReference type="Pfam" id="PF00172">
    <property type="entry name" value="Zn_clus"/>
    <property type="match status" value="1"/>
</dbReference>
<evidence type="ECO:0000256" key="4">
    <source>
        <dbReference type="ARBA" id="ARBA00023015"/>
    </source>
</evidence>
<evidence type="ECO:0000256" key="5">
    <source>
        <dbReference type="ARBA" id="ARBA00023125"/>
    </source>
</evidence>
<reference evidence="10" key="1">
    <citation type="submission" date="2023-01" db="EMBL/GenBank/DDBJ databases">
        <title>Exophiala dermititidis isolated from Cystic Fibrosis Patient.</title>
        <authorList>
            <person name="Kurbessoian T."/>
            <person name="Crocker A."/>
            <person name="Murante D."/>
            <person name="Hogan D.A."/>
            <person name="Stajich J.E."/>
        </authorList>
    </citation>
    <scope>NUCLEOTIDE SEQUENCE</scope>
    <source>
        <strain evidence="10">Ex8</strain>
    </source>
</reference>
<protein>
    <submittedName>
        <fullName evidence="10">Fungal Zn2Cys6 Cluster domain</fullName>
    </submittedName>
</protein>
<dbReference type="Gene3D" id="4.10.240.10">
    <property type="entry name" value="Zn(2)-C6 fungal-type DNA-binding domain"/>
    <property type="match status" value="1"/>
</dbReference>
<evidence type="ECO:0000256" key="1">
    <source>
        <dbReference type="ARBA" id="ARBA00004123"/>
    </source>
</evidence>
<evidence type="ECO:0000259" key="9">
    <source>
        <dbReference type="PROSITE" id="PS50048"/>
    </source>
</evidence>
<keyword evidence="3" id="KW-0862">Zinc</keyword>
<dbReference type="PROSITE" id="PS00463">
    <property type="entry name" value="ZN2_CY6_FUNGAL_1"/>
    <property type="match status" value="1"/>
</dbReference>
<sequence length="280" mass="30737">MLSPTMSQREGNRTKRTSATGMEEAVIEPSTKGCSSGVGRKGQRTVRACDFCRLKKAKCDGQRPCKKCQSCKTSCTYSHLRKSSRPQSILAYAATLARQQATLIKCVETLHRRLRVEKGGSAPASEPTVNDIILSLGLDPIDNVEIDTEDATIHFKSHSSPSASDSPPTSIETPPMHDTLELRDTLEQTQPSALLPEPTYQDPVQLPHQAMNNGGGGNSWKGTPQYYEMPLVEDDMFGTSSFTRDLTPGPMKPWAGTPMFDTSSFPCTYDLFDNGLNWNT</sequence>
<dbReference type="SUPFAM" id="SSF57701">
    <property type="entry name" value="Zn2/Cys6 DNA-binding domain"/>
    <property type="match status" value="1"/>
</dbReference>
<keyword evidence="2" id="KW-0479">Metal-binding</keyword>
<gene>
    <name evidence="10" type="primary">HAL9</name>
    <name evidence="10" type="ORF">HRR80_001212</name>
</gene>
<evidence type="ECO:0000313" key="10">
    <source>
        <dbReference type="EMBL" id="KAJ8994499.1"/>
    </source>
</evidence>
<dbReference type="PANTHER" id="PTHR31313:SF81">
    <property type="entry name" value="TY1 ENHANCER ACTIVATOR"/>
    <property type="match status" value="1"/>
</dbReference>
<dbReference type="InterPro" id="IPR051615">
    <property type="entry name" value="Transcr_Regulatory_Elem"/>
</dbReference>
<evidence type="ECO:0000256" key="7">
    <source>
        <dbReference type="ARBA" id="ARBA00023242"/>
    </source>
</evidence>
<dbReference type="GO" id="GO:0005634">
    <property type="term" value="C:nucleus"/>
    <property type="evidence" value="ECO:0007669"/>
    <property type="project" value="UniProtKB-SubCell"/>
</dbReference>
<feature type="compositionally biased region" description="Low complexity" evidence="8">
    <location>
        <begin position="158"/>
        <end position="170"/>
    </location>
</feature>
<accession>A0AAN6IX34</accession>
<dbReference type="GO" id="GO:0000981">
    <property type="term" value="F:DNA-binding transcription factor activity, RNA polymerase II-specific"/>
    <property type="evidence" value="ECO:0007669"/>
    <property type="project" value="InterPro"/>
</dbReference>
<feature type="region of interest" description="Disordered" evidence="8">
    <location>
        <begin position="1"/>
        <end position="25"/>
    </location>
</feature>
<keyword evidence="6" id="KW-0804">Transcription</keyword>
<dbReference type="GO" id="GO:0003677">
    <property type="term" value="F:DNA binding"/>
    <property type="evidence" value="ECO:0007669"/>
    <property type="project" value="UniProtKB-KW"/>
</dbReference>